<evidence type="ECO:0000313" key="2">
    <source>
        <dbReference type="EMBL" id="MXU95896.1"/>
    </source>
</evidence>
<protein>
    <submittedName>
        <fullName evidence="2">Putative secreted protein</fullName>
    </submittedName>
</protein>
<feature type="chain" id="PRO_5025516985" evidence="1">
    <location>
        <begin position="22"/>
        <end position="198"/>
    </location>
</feature>
<reference evidence="2" key="1">
    <citation type="submission" date="2019-12" db="EMBL/GenBank/DDBJ databases">
        <title>An insight into the sialome of adult female Ixodes ricinus ticks feeding for 6 days.</title>
        <authorList>
            <person name="Perner J."/>
            <person name="Ribeiro J.M.C."/>
        </authorList>
    </citation>
    <scope>NUCLEOTIDE SEQUENCE</scope>
    <source>
        <strain evidence="2">Semi-engorged</strain>
        <tissue evidence="2">Salivary glands</tissue>
    </source>
</reference>
<dbReference type="AlphaFoldDB" id="A0A6B0V255"/>
<organism evidence="2">
    <name type="scientific">Ixodes ricinus</name>
    <name type="common">Common tick</name>
    <name type="synonym">Acarus ricinus</name>
    <dbReference type="NCBI Taxonomy" id="34613"/>
    <lineage>
        <taxon>Eukaryota</taxon>
        <taxon>Metazoa</taxon>
        <taxon>Ecdysozoa</taxon>
        <taxon>Arthropoda</taxon>
        <taxon>Chelicerata</taxon>
        <taxon>Arachnida</taxon>
        <taxon>Acari</taxon>
        <taxon>Parasitiformes</taxon>
        <taxon>Ixodida</taxon>
        <taxon>Ixodoidea</taxon>
        <taxon>Ixodidae</taxon>
        <taxon>Ixodinae</taxon>
        <taxon>Ixodes</taxon>
    </lineage>
</organism>
<evidence type="ECO:0000256" key="1">
    <source>
        <dbReference type="SAM" id="SignalP"/>
    </source>
</evidence>
<accession>A0A6B0V255</accession>
<sequence length="198" mass="21170">MALEGVFLLLHLGAWIQVLHCHATFNGAEHKALLVGETANAARLVLEVRVPPLLDVAHVAQVPDENLAQGRAHHQLVTAHRHGVHPFSLVEGAGVGRGAGIPQLDRGVPTARDDHIDVGTVLDAAHGGCVLPHHRLRAAVEVERLDLAVHPSAPGVHCILKGAVQDWTFVAVLETHGVTDDVVQPHVRVPGRDKQELV</sequence>
<proteinExistence type="predicted"/>
<name>A0A6B0V255_IXORI</name>
<dbReference type="EMBL" id="GIFC01013813">
    <property type="protein sequence ID" value="MXU95896.1"/>
    <property type="molecule type" value="Transcribed_RNA"/>
</dbReference>
<feature type="signal peptide" evidence="1">
    <location>
        <begin position="1"/>
        <end position="21"/>
    </location>
</feature>
<keyword evidence="1" id="KW-0732">Signal</keyword>